<organism evidence="1">
    <name type="scientific">Sesamum angustifolium</name>
    <dbReference type="NCBI Taxonomy" id="2727405"/>
    <lineage>
        <taxon>Eukaryota</taxon>
        <taxon>Viridiplantae</taxon>
        <taxon>Streptophyta</taxon>
        <taxon>Embryophyta</taxon>
        <taxon>Tracheophyta</taxon>
        <taxon>Spermatophyta</taxon>
        <taxon>Magnoliopsida</taxon>
        <taxon>eudicotyledons</taxon>
        <taxon>Gunneridae</taxon>
        <taxon>Pentapetalae</taxon>
        <taxon>asterids</taxon>
        <taxon>lamiids</taxon>
        <taxon>Lamiales</taxon>
        <taxon>Pedaliaceae</taxon>
        <taxon>Sesamum</taxon>
    </lineage>
</organism>
<name>A0AAW2IKJ6_9LAMI</name>
<dbReference type="PANTHER" id="PTHR33710:SF64">
    <property type="entry name" value="ENDONUCLEASE_EXONUCLEASE_PHOSPHATASE DOMAIN-CONTAINING PROTEIN"/>
    <property type="match status" value="1"/>
</dbReference>
<dbReference type="SUPFAM" id="SSF56219">
    <property type="entry name" value="DNase I-like"/>
    <property type="match status" value="1"/>
</dbReference>
<reference evidence="1" key="1">
    <citation type="submission" date="2020-06" db="EMBL/GenBank/DDBJ databases">
        <authorList>
            <person name="Li T."/>
            <person name="Hu X."/>
            <person name="Zhang T."/>
            <person name="Song X."/>
            <person name="Zhang H."/>
            <person name="Dai N."/>
            <person name="Sheng W."/>
            <person name="Hou X."/>
            <person name="Wei L."/>
        </authorList>
    </citation>
    <scope>NUCLEOTIDE SEQUENCE</scope>
    <source>
        <strain evidence="1">G01</strain>
        <tissue evidence="1">Leaf</tissue>
    </source>
</reference>
<dbReference type="Gene3D" id="3.60.10.10">
    <property type="entry name" value="Endonuclease/exonuclease/phosphatase"/>
    <property type="match status" value="1"/>
</dbReference>
<dbReference type="InterPro" id="IPR036691">
    <property type="entry name" value="Endo/exonu/phosph_ase_sf"/>
</dbReference>
<dbReference type="AlphaFoldDB" id="A0AAW2IKJ6"/>
<dbReference type="PANTHER" id="PTHR33710">
    <property type="entry name" value="BNAC02G09200D PROTEIN"/>
    <property type="match status" value="1"/>
</dbReference>
<protein>
    <submittedName>
        <fullName evidence="1">Uncharacterized protein</fullName>
    </submittedName>
</protein>
<comment type="caution">
    <text evidence="1">The sequence shown here is derived from an EMBL/GenBank/DDBJ whole genome shotgun (WGS) entry which is preliminary data.</text>
</comment>
<proteinExistence type="predicted"/>
<dbReference type="EMBL" id="JACGWK010001793">
    <property type="protein sequence ID" value="KAL0282724.1"/>
    <property type="molecule type" value="Genomic_DNA"/>
</dbReference>
<reference evidence="1" key="2">
    <citation type="journal article" date="2024" name="Plant">
        <title>Genomic evolution and insights into agronomic trait innovations of Sesamum species.</title>
        <authorList>
            <person name="Miao H."/>
            <person name="Wang L."/>
            <person name="Qu L."/>
            <person name="Liu H."/>
            <person name="Sun Y."/>
            <person name="Le M."/>
            <person name="Wang Q."/>
            <person name="Wei S."/>
            <person name="Zheng Y."/>
            <person name="Lin W."/>
            <person name="Duan Y."/>
            <person name="Cao H."/>
            <person name="Xiong S."/>
            <person name="Wang X."/>
            <person name="Wei L."/>
            <person name="Li C."/>
            <person name="Ma Q."/>
            <person name="Ju M."/>
            <person name="Zhao R."/>
            <person name="Li G."/>
            <person name="Mu C."/>
            <person name="Tian Q."/>
            <person name="Mei H."/>
            <person name="Zhang T."/>
            <person name="Gao T."/>
            <person name="Zhang H."/>
        </authorList>
    </citation>
    <scope>NUCLEOTIDE SEQUENCE</scope>
    <source>
        <strain evidence="1">G01</strain>
    </source>
</reference>
<sequence length="265" mass="29825">MMAPKENGREVPCKVDVEYEWAPPKCVTCMSLGHTIAACSANKPVAHPPMAVYVKKTGPSNEQRYTTKINAEGRGDGSGDTGPNLILDEPGWTRDEDTGFGKELVLYNRFDVLVLGDNTVECSTKGPKECSPPMVLLCRMQFIHYKLFLRRFHITAFVTVVYGANESGTRRDLRQSVGALVSSITDDPWLLISDFNTVLDMSELCGKSGDIWVAMEDFKQFLTDTALINLPMQGFLFTWHNYSDGNQSLWKRLDRMFVNDKWLAH</sequence>
<gene>
    <name evidence="1" type="ORF">Sangu_2935100</name>
</gene>
<accession>A0AAW2IKJ6</accession>
<evidence type="ECO:0000313" key="1">
    <source>
        <dbReference type="EMBL" id="KAL0282724.1"/>
    </source>
</evidence>